<dbReference type="Gene3D" id="1.20.120.20">
    <property type="entry name" value="Apolipoprotein"/>
    <property type="match status" value="1"/>
</dbReference>
<dbReference type="Proteomes" id="UP000654482">
    <property type="component" value="Unassembled WGS sequence"/>
</dbReference>
<dbReference type="RefSeq" id="WP_194031205.1">
    <property type="nucleotide sequence ID" value="NZ_JADEWZ010000038.1"/>
</dbReference>
<feature type="coiled-coil region" evidence="1">
    <location>
        <begin position="28"/>
        <end position="55"/>
    </location>
</feature>
<evidence type="ECO:0000256" key="1">
    <source>
        <dbReference type="SAM" id="Coils"/>
    </source>
</evidence>
<evidence type="ECO:0000313" key="2">
    <source>
        <dbReference type="EMBL" id="MBE9118116.1"/>
    </source>
</evidence>
<gene>
    <name evidence="2" type="ORF">IQ249_19665</name>
</gene>
<keyword evidence="3" id="KW-1185">Reference proteome</keyword>
<evidence type="ECO:0000313" key="3">
    <source>
        <dbReference type="Proteomes" id="UP000654482"/>
    </source>
</evidence>
<keyword evidence="1" id="KW-0175">Coiled coil</keyword>
<dbReference type="AlphaFoldDB" id="A0A8J7DYY0"/>
<organism evidence="2 3">
    <name type="scientific">Lusitaniella coriacea LEGE 07157</name>
    <dbReference type="NCBI Taxonomy" id="945747"/>
    <lineage>
        <taxon>Bacteria</taxon>
        <taxon>Bacillati</taxon>
        <taxon>Cyanobacteriota</taxon>
        <taxon>Cyanophyceae</taxon>
        <taxon>Spirulinales</taxon>
        <taxon>Lusitaniellaceae</taxon>
        <taxon>Lusitaniella</taxon>
    </lineage>
</organism>
<proteinExistence type="predicted"/>
<dbReference type="EMBL" id="JADEWZ010000038">
    <property type="protein sequence ID" value="MBE9118116.1"/>
    <property type="molecule type" value="Genomic_DNA"/>
</dbReference>
<dbReference type="SUPFAM" id="SSF58113">
    <property type="entry name" value="Apolipoprotein A-I"/>
    <property type="match status" value="1"/>
</dbReference>
<reference evidence="2" key="1">
    <citation type="submission" date="2020-10" db="EMBL/GenBank/DDBJ databases">
        <authorList>
            <person name="Castelo-Branco R."/>
            <person name="Eusebio N."/>
            <person name="Adriana R."/>
            <person name="Vieira A."/>
            <person name="Brugerolle De Fraissinette N."/>
            <person name="Rezende De Castro R."/>
            <person name="Schneider M.P."/>
            <person name="Vasconcelos V."/>
            <person name="Leao P.N."/>
        </authorList>
    </citation>
    <scope>NUCLEOTIDE SEQUENCE</scope>
    <source>
        <strain evidence="2">LEGE 07157</strain>
    </source>
</reference>
<accession>A0A8J7DYY0</accession>
<comment type="caution">
    <text evidence="2">The sequence shown here is derived from an EMBL/GenBank/DDBJ whole genome shotgun (WGS) entry which is preliminary data.</text>
</comment>
<protein>
    <submittedName>
        <fullName evidence="2">Uncharacterized protein</fullName>
    </submittedName>
</protein>
<sequence>MNDETKANLRDRLGNIDQIRDILFGSQLRDYTNRLDQLETNLSVLQQELRDRADELKQVLSTELQASVDAMEKKLKALGIKDEEEKNDIRLQVDRLNKRLSSNVERLDEAIDGQTVSLRDDLLSSREKLQEDILSLRNQIFEELEKRIGALTDAKLARADLAEILFELGLRLKGTEFVPELRGAADNKDSNYFLPE</sequence>
<feature type="coiled-coil region" evidence="1">
    <location>
        <begin position="119"/>
        <end position="146"/>
    </location>
</feature>
<name>A0A8J7DYY0_9CYAN</name>